<dbReference type="Proteomes" id="UP000216857">
    <property type="component" value="Unassembled WGS sequence"/>
</dbReference>
<protein>
    <submittedName>
        <fullName evidence="1">Uncharacterized protein</fullName>
    </submittedName>
</protein>
<evidence type="ECO:0000313" key="2">
    <source>
        <dbReference type="Proteomes" id="UP000216857"/>
    </source>
</evidence>
<dbReference type="OrthoDB" id="8636230at2"/>
<keyword evidence="2" id="KW-1185">Reference proteome</keyword>
<comment type="caution">
    <text evidence="1">The sequence shown here is derived from an EMBL/GenBank/DDBJ whole genome shotgun (WGS) entry which is preliminary data.</text>
</comment>
<name>A0A261R2F5_9BORD</name>
<dbReference type="AlphaFoldDB" id="A0A261R2F5"/>
<accession>A0A261R2F5</accession>
<sequence>MEKPLQYQVRMNVSRALADAYRTGRDTPALDRLRAALSAQHATFTSQYDAFASYVAQAEKDGTQDYPLYQWTLDTIRDPAKQAKYQRVFTVYVNEQEVYGEPAADAVVAELSALGTTAGIESISKLDTNPANSPQPPQAR</sequence>
<proteinExistence type="predicted"/>
<evidence type="ECO:0000313" key="1">
    <source>
        <dbReference type="EMBL" id="OZI18907.1"/>
    </source>
</evidence>
<dbReference type="EMBL" id="NEVJ01000003">
    <property type="protein sequence ID" value="OZI18907.1"/>
    <property type="molecule type" value="Genomic_DNA"/>
</dbReference>
<gene>
    <name evidence="1" type="ORF">CAL26_14620</name>
</gene>
<reference evidence="1" key="1">
    <citation type="submission" date="2017-05" db="EMBL/GenBank/DDBJ databases">
        <title>Complete and WGS of Bordetella genogroups.</title>
        <authorList>
            <person name="Spilker T."/>
            <person name="Lipuma J."/>
        </authorList>
    </citation>
    <scope>NUCLEOTIDE SEQUENCE</scope>
    <source>
        <strain evidence="1">AU21707</strain>
    </source>
</reference>
<organism evidence="1 2">
    <name type="scientific">Bordetella genomosp. 9</name>
    <dbReference type="NCBI Taxonomy" id="1416803"/>
    <lineage>
        <taxon>Bacteria</taxon>
        <taxon>Pseudomonadati</taxon>
        <taxon>Pseudomonadota</taxon>
        <taxon>Betaproteobacteria</taxon>
        <taxon>Burkholderiales</taxon>
        <taxon>Alcaligenaceae</taxon>
        <taxon>Bordetella</taxon>
    </lineage>
</organism>